<evidence type="ECO:0000256" key="1">
    <source>
        <dbReference type="SAM" id="Phobius"/>
    </source>
</evidence>
<keyword evidence="1" id="KW-0472">Membrane</keyword>
<organism evidence="2 3">
    <name type="scientific">Tubulinosema ratisbonensis</name>
    <dbReference type="NCBI Taxonomy" id="291195"/>
    <lineage>
        <taxon>Eukaryota</taxon>
        <taxon>Fungi</taxon>
        <taxon>Fungi incertae sedis</taxon>
        <taxon>Microsporidia</taxon>
        <taxon>Tubulinosematoidea</taxon>
        <taxon>Tubulinosematidae</taxon>
        <taxon>Tubulinosema</taxon>
    </lineage>
</organism>
<evidence type="ECO:0000313" key="3">
    <source>
        <dbReference type="Proteomes" id="UP000282876"/>
    </source>
</evidence>
<dbReference type="Proteomes" id="UP000282876">
    <property type="component" value="Unassembled WGS sequence"/>
</dbReference>
<name>A0A437ANS8_9MICR</name>
<keyword evidence="1" id="KW-0812">Transmembrane</keyword>
<feature type="transmembrane region" description="Helical" evidence="1">
    <location>
        <begin position="45"/>
        <end position="66"/>
    </location>
</feature>
<proteinExistence type="predicted"/>
<dbReference type="EMBL" id="RCSS01000131">
    <property type="protein sequence ID" value="RVD92865.1"/>
    <property type="molecule type" value="Genomic_DNA"/>
</dbReference>
<dbReference type="AlphaFoldDB" id="A0A437ANS8"/>
<gene>
    <name evidence="2" type="ORF">TUBRATIS_006040</name>
</gene>
<keyword evidence="1" id="KW-1133">Transmembrane helix</keyword>
<reference evidence="2 3" key="1">
    <citation type="submission" date="2018-10" db="EMBL/GenBank/DDBJ databases">
        <title>Draft genome sequence of the microsporidian Tubulinosema ratisbonensis.</title>
        <authorList>
            <person name="Polonais V."/>
            <person name="Peyretaillade E."/>
            <person name="Niehus S."/>
            <person name="Wawrzyniak I."/>
            <person name="Franchet A."/>
            <person name="Gaspin C."/>
            <person name="Reichstadt M."/>
            <person name="Belser C."/>
            <person name="Labadie K."/>
            <person name="Delbac F."/>
            <person name="Ferrandon D."/>
        </authorList>
    </citation>
    <scope>NUCLEOTIDE SEQUENCE [LARGE SCALE GENOMIC DNA]</scope>
    <source>
        <strain evidence="2 3">Franzen</strain>
    </source>
</reference>
<evidence type="ECO:0000313" key="2">
    <source>
        <dbReference type="EMBL" id="RVD92865.1"/>
    </source>
</evidence>
<dbReference type="VEuPathDB" id="MicrosporidiaDB:TUBRATIS_006040"/>
<sequence>MKILHKYTTFSFISLLKIYIFMYFIKKEIIHFHCTGVKVRPIHYLGYYIYILRMFISYIGMSHSFLTNKFVYIMIYYIFSIIFFMSTTILLPFVKAKIYFVFFYGIQLVEYVFVYSNLKDFCSRAIFQKNSKIGTDLKIKKALNVSIKIIRLDL</sequence>
<feature type="transmembrane region" description="Helical" evidence="1">
    <location>
        <begin position="7"/>
        <end position="25"/>
    </location>
</feature>
<accession>A0A437ANS8</accession>
<protein>
    <submittedName>
        <fullName evidence="2">Uncharacterized protein</fullName>
    </submittedName>
</protein>
<dbReference type="OrthoDB" id="2187123at2759"/>
<keyword evidence="3" id="KW-1185">Reference proteome</keyword>
<feature type="transmembrane region" description="Helical" evidence="1">
    <location>
        <begin position="99"/>
        <end position="118"/>
    </location>
</feature>
<feature type="transmembrane region" description="Helical" evidence="1">
    <location>
        <begin position="73"/>
        <end position="93"/>
    </location>
</feature>
<comment type="caution">
    <text evidence="2">The sequence shown here is derived from an EMBL/GenBank/DDBJ whole genome shotgun (WGS) entry which is preliminary data.</text>
</comment>